<name>A0A9N9LAN8_9HELO</name>
<evidence type="ECO:0000313" key="2">
    <source>
        <dbReference type="Proteomes" id="UP000696280"/>
    </source>
</evidence>
<gene>
    <name evidence="1" type="ORF">HYFRA_00013215</name>
</gene>
<dbReference type="Proteomes" id="UP000696280">
    <property type="component" value="Unassembled WGS sequence"/>
</dbReference>
<dbReference type="EMBL" id="CAJVRL010000095">
    <property type="protein sequence ID" value="CAG8960027.1"/>
    <property type="molecule type" value="Genomic_DNA"/>
</dbReference>
<accession>A0A9N9LAN8</accession>
<evidence type="ECO:0000313" key="1">
    <source>
        <dbReference type="EMBL" id="CAG8960027.1"/>
    </source>
</evidence>
<sequence>MPSPSRTALIWL</sequence>
<organism evidence="1 2">
    <name type="scientific">Hymenoscyphus fraxineus</name>
    <dbReference type="NCBI Taxonomy" id="746836"/>
    <lineage>
        <taxon>Eukaryota</taxon>
        <taxon>Fungi</taxon>
        <taxon>Dikarya</taxon>
        <taxon>Ascomycota</taxon>
        <taxon>Pezizomycotina</taxon>
        <taxon>Leotiomycetes</taxon>
        <taxon>Helotiales</taxon>
        <taxon>Helotiaceae</taxon>
        <taxon>Hymenoscyphus</taxon>
    </lineage>
</organism>
<protein>
    <submittedName>
        <fullName evidence="1">Uncharacterized protein</fullName>
    </submittedName>
</protein>
<reference evidence="1" key="1">
    <citation type="submission" date="2021-07" db="EMBL/GenBank/DDBJ databases">
        <authorList>
            <person name="Durling M."/>
        </authorList>
    </citation>
    <scope>NUCLEOTIDE SEQUENCE</scope>
</reference>
<comment type="caution">
    <text evidence="1">The sequence shown here is derived from an EMBL/GenBank/DDBJ whole genome shotgun (WGS) entry which is preliminary data.</text>
</comment>
<proteinExistence type="predicted"/>
<keyword evidence="2" id="KW-1185">Reference proteome</keyword>